<accession>A0A3B5R3J8</accession>
<keyword evidence="2" id="KW-0472">Membrane</keyword>
<evidence type="ECO:0000313" key="5">
    <source>
        <dbReference type="Proteomes" id="UP000002852"/>
    </source>
</evidence>
<dbReference type="InterPro" id="IPR050828">
    <property type="entry name" value="C-type_lectin/matrix_domain"/>
</dbReference>
<reference evidence="5" key="1">
    <citation type="submission" date="2012-01" db="EMBL/GenBank/DDBJ databases">
        <authorList>
            <person name="Walter R."/>
            <person name="Schartl M."/>
            <person name="Warren W."/>
        </authorList>
    </citation>
    <scope>NUCLEOTIDE SEQUENCE [LARGE SCALE GENOMIC DNA]</scope>
    <source>
        <strain evidence="5">JP 163 A</strain>
    </source>
</reference>
<dbReference type="GO" id="GO:0005886">
    <property type="term" value="C:plasma membrane"/>
    <property type="evidence" value="ECO:0007669"/>
    <property type="project" value="UniProtKB-SubCell"/>
</dbReference>
<evidence type="ECO:0000256" key="2">
    <source>
        <dbReference type="SAM" id="Phobius"/>
    </source>
</evidence>
<dbReference type="RefSeq" id="XP_023201279.1">
    <property type="nucleotide sequence ID" value="XM_023345511.1"/>
</dbReference>
<dbReference type="PANTHER" id="PTHR45710">
    <property type="entry name" value="C-TYPE LECTIN DOMAIN-CONTAINING PROTEIN 180"/>
    <property type="match status" value="1"/>
</dbReference>
<dbReference type="InterPro" id="IPR016187">
    <property type="entry name" value="CTDL_fold"/>
</dbReference>
<dbReference type="InterPro" id="IPR001304">
    <property type="entry name" value="C-type_lectin-like"/>
</dbReference>
<reference evidence="4" key="4">
    <citation type="submission" date="2025-09" db="UniProtKB">
        <authorList>
            <consortium name="Ensembl"/>
        </authorList>
    </citation>
    <scope>IDENTIFICATION</scope>
    <source>
        <strain evidence="4">JP 163 A</strain>
    </source>
</reference>
<dbReference type="GeneTree" id="ENSGT01030000234575"/>
<dbReference type="Pfam" id="PF00059">
    <property type="entry name" value="Lectin_C"/>
    <property type="match status" value="1"/>
</dbReference>
<protein>
    <submittedName>
        <fullName evidence="4">CD209 antigen-like protein C</fullName>
    </submittedName>
</protein>
<dbReference type="Ensembl" id="ENSXMAT00000034659.1">
    <property type="protein sequence ID" value="ENSXMAP00000037957.1"/>
    <property type="gene ID" value="ENSXMAG00000001491.2"/>
</dbReference>
<evidence type="ECO:0000259" key="3">
    <source>
        <dbReference type="PROSITE" id="PS50041"/>
    </source>
</evidence>
<dbReference type="InterPro" id="IPR016186">
    <property type="entry name" value="C-type_lectin-like/link_sf"/>
</dbReference>
<evidence type="ECO:0000256" key="1">
    <source>
        <dbReference type="ARBA" id="ARBA00004401"/>
    </source>
</evidence>
<sequence length="282" mass="33040">MFSDIKSTPDLIQRVRYSKPKIEETAEWEEKKVNIYNYINDMMDDSQLGGGKQIENQPAANKVSARFATLSRRVMYILILAGIISLIVSFTLEIIKLKNNQSHLSDKGENYTLQLQAKLLEMAANYSQLHKSYEILSKNHNQLTDQVNRLNNTSTGKRCPDRWTRFGSSCYFKGEEKNNWDNSKIYCEKEGAHLVIINSKAEQEFIKQFNKNGESWIGLQYKWIGGQWTYDWKWVDESPLTQSFWGRGWPTYNDYPSYAICCNSEGKWKQAYNNYHNWICEK</sequence>
<dbReference type="GeneID" id="111610656"/>
<keyword evidence="2" id="KW-1133">Transmembrane helix</keyword>
<feature type="transmembrane region" description="Helical" evidence="2">
    <location>
        <begin position="74"/>
        <end position="95"/>
    </location>
</feature>
<dbReference type="AlphaFoldDB" id="A0A3B5R3J8"/>
<dbReference type="PROSITE" id="PS50041">
    <property type="entry name" value="C_TYPE_LECTIN_2"/>
    <property type="match status" value="1"/>
</dbReference>
<feature type="domain" description="C-type lectin" evidence="3">
    <location>
        <begin position="166"/>
        <end position="269"/>
    </location>
</feature>
<dbReference type="SMART" id="SM00034">
    <property type="entry name" value="CLECT"/>
    <property type="match status" value="1"/>
</dbReference>
<dbReference type="SUPFAM" id="SSF56436">
    <property type="entry name" value="C-type lectin-like"/>
    <property type="match status" value="1"/>
</dbReference>
<dbReference type="Proteomes" id="UP000002852">
    <property type="component" value="Unassembled WGS sequence"/>
</dbReference>
<name>A0A3B5R3J8_XIPMA</name>
<dbReference type="Gene3D" id="3.10.100.10">
    <property type="entry name" value="Mannose-Binding Protein A, subunit A"/>
    <property type="match status" value="1"/>
</dbReference>
<reference evidence="5" key="2">
    <citation type="journal article" date="2013" name="Nat. Genet.">
        <title>The genome of the platyfish, Xiphophorus maculatus, provides insights into evolutionary adaptation and several complex traits.</title>
        <authorList>
            <person name="Schartl M."/>
            <person name="Walter R.B."/>
            <person name="Shen Y."/>
            <person name="Garcia T."/>
            <person name="Catchen J."/>
            <person name="Amores A."/>
            <person name="Braasch I."/>
            <person name="Chalopin D."/>
            <person name="Volff J.N."/>
            <person name="Lesch K.P."/>
            <person name="Bisazza A."/>
            <person name="Minx P."/>
            <person name="Hillier L."/>
            <person name="Wilson R.K."/>
            <person name="Fuerstenberg S."/>
            <person name="Boore J."/>
            <person name="Searle S."/>
            <person name="Postlethwait J.H."/>
            <person name="Warren W.C."/>
        </authorList>
    </citation>
    <scope>NUCLEOTIDE SEQUENCE [LARGE SCALE GENOMIC DNA]</scope>
    <source>
        <strain evidence="5">JP 163 A</strain>
    </source>
</reference>
<dbReference type="OMA" id="WIANYNQ"/>
<evidence type="ECO:0000313" key="4">
    <source>
        <dbReference type="Ensembl" id="ENSXMAP00000037957.1"/>
    </source>
</evidence>
<proteinExistence type="predicted"/>
<organism evidence="4 5">
    <name type="scientific">Xiphophorus maculatus</name>
    <name type="common">Southern platyfish</name>
    <name type="synonym">Platypoecilus maculatus</name>
    <dbReference type="NCBI Taxonomy" id="8083"/>
    <lineage>
        <taxon>Eukaryota</taxon>
        <taxon>Metazoa</taxon>
        <taxon>Chordata</taxon>
        <taxon>Craniata</taxon>
        <taxon>Vertebrata</taxon>
        <taxon>Euteleostomi</taxon>
        <taxon>Actinopterygii</taxon>
        <taxon>Neopterygii</taxon>
        <taxon>Teleostei</taxon>
        <taxon>Neoteleostei</taxon>
        <taxon>Acanthomorphata</taxon>
        <taxon>Ovalentaria</taxon>
        <taxon>Atherinomorphae</taxon>
        <taxon>Cyprinodontiformes</taxon>
        <taxon>Poeciliidae</taxon>
        <taxon>Poeciliinae</taxon>
        <taxon>Xiphophorus</taxon>
    </lineage>
</organism>
<keyword evidence="2" id="KW-0812">Transmembrane</keyword>
<reference evidence="4" key="3">
    <citation type="submission" date="2025-08" db="UniProtKB">
        <authorList>
            <consortium name="Ensembl"/>
        </authorList>
    </citation>
    <scope>IDENTIFICATION</scope>
    <source>
        <strain evidence="4">JP 163 A</strain>
    </source>
</reference>
<comment type="subcellular location">
    <subcellularLocation>
        <location evidence="1">Cell membrane</location>
        <topology evidence="1">Single-pass type II membrane protein</topology>
    </subcellularLocation>
</comment>
<dbReference type="PANTHER" id="PTHR45710:SF26">
    <property type="entry name" value="RH26557P"/>
    <property type="match status" value="1"/>
</dbReference>
<keyword evidence="5" id="KW-1185">Reference proteome</keyword>